<proteinExistence type="predicted"/>
<dbReference type="Proteomes" id="UP001430804">
    <property type="component" value="Unassembled WGS sequence"/>
</dbReference>
<evidence type="ECO:0000256" key="1">
    <source>
        <dbReference type="SAM" id="MobiDB-lite"/>
    </source>
</evidence>
<organism evidence="3 4">
    <name type="scientific">Pseudohoeflea coraliihabitans</name>
    <dbReference type="NCBI Taxonomy" id="2860393"/>
    <lineage>
        <taxon>Bacteria</taxon>
        <taxon>Pseudomonadati</taxon>
        <taxon>Pseudomonadota</taxon>
        <taxon>Alphaproteobacteria</taxon>
        <taxon>Hyphomicrobiales</taxon>
        <taxon>Rhizobiaceae</taxon>
        <taxon>Pseudohoeflea</taxon>
    </lineage>
</organism>
<evidence type="ECO:0000313" key="3">
    <source>
        <dbReference type="EMBL" id="MBW3098175.1"/>
    </source>
</evidence>
<dbReference type="PANTHER" id="PTHR43437:SF3">
    <property type="entry name" value="HYDROXYACYL-THIOESTER DEHYDRATASE TYPE 2, MITOCHONDRIAL"/>
    <property type="match status" value="1"/>
</dbReference>
<sequence>MAHALNSPLPQSIIARQIVTSAAMAQAYAELTTDFNPIHLDPDFAAGTAFGGPIVHGTLSLNLLVTAIEETFGNNAELAVDVRFVRPVPVGSCIRAGGHLRDADTRTYEIFVEMEAGERAVEGTCTLGALSPPPAAPENPPPPAPPENGVSAP</sequence>
<dbReference type="InterPro" id="IPR002539">
    <property type="entry name" value="MaoC-like_dom"/>
</dbReference>
<accession>A0ABS6WSY2</accession>
<feature type="domain" description="MaoC-like" evidence="2">
    <location>
        <begin position="16"/>
        <end position="107"/>
    </location>
</feature>
<name>A0ABS6WSY2_9HYPH</name>
<dbReference type="EMBL" id="JAHWQX010000003">
    <property type="protein sequence ID" value="MBW3098175.1"/>
    <property type="molecule type" value="Genomic_DNA"/>
</dbReference>
<protein>
    <submittedName>
        <fullName evidence="3">MaoC family dehydratase</fullName>
    </submittedName>
</protein>
<dbReference type="Pfam" id="PF01575">
    <property type="entry name" value="MaoC_dehydratas"/>
    <property type="match status" value="1"/>
</dbReference>
<evidence type="ECO:0000259" key="2">
    <source>
        <dbReference type="Pfam" id="PF01575"/>
    </source>
</evidence>
<dbReference type="CDD" id="cd03441">
    <property type="entry name" value="R_hydratase_like"/>
    <property type="match status" value="1"/>
</dbReference>
<feature type="compositionally biased region" description="Pro residues" evidence="1">
    <location>
        <begin position="131"/>
        <end position="146"/>
    </location>
</feature>
<dbReference type="InterPro" id="IPR050965">
    <property type="entry name" value="UPF0336/Enoyl-CoA_hydratase"/>
</dbReference>
<reference evidence="3" key="1">
    <citation type="submission" date="2021-07" db="EMBL/GenBank/DDBJ databases">
        <title>Pseudohoeflea marina sp. nov. a polyhydroxyalcanoate-producing bacterium.</title>
        <authorList>
            <person name="Zheng W."/>
            <person name="Yu S."/>
            <person name="Huang Y."/>
        </authorList>
    </citation>
    <scope>NUCLEOTIDE SEQUENCE</scope>
    <source>
        <strain evidence="3">DP4N28-3</strain>
    </source>
</reference>
<feature type="region of interest" description="Disordered" evidence="1">
    <location>
        <begin position="125"/>
        <end position="153"/>
    </location>
</feature>
<dbReference type="PANTHER" id="PTHR43437">
    <property type="entry name" value="HYDROXYACYL-THIOESTER DEHYDRATASE TYPE 2, MITOCHONDRIAL-RELATED"/>
    <property type="match status" value="1"/>
</dbReference>
<dbReference type="RefSeq" id="WP_219202101.1">
    <property type="nucleotide sequence ID" value="NZ_JAHWQX010000003.1"/>
</dbReference>
<keyword evidence="4" id="KW-1185">Reference proteome</keyword>
<comment type="caution">
    <text evidence="3">The sequence shown here is derived from an EMBL/GenBank/DDBJ whole genome shotgun (WGS) entry which is preliminary data.</text>
</comment>
<evidence type="ECO:0000313" key="4">
    <source>
        <dbReference type="Proteomes" id="UP001430804"/>
    </source>
</evidence>
<gene>
    <name evidence="3" type="ORF">KY465_12885</name>
</gene>